<proteinExistence type="predicted"/>
<dbReference type="VEuPathDB" id="AmoebaDB:EHI7A_034900"/>
<evidence type="ECO:0000313" key="3">
    <source>
        <dbReference type="Proteomes" id="UP000078387"/>
    </source>
</evidence>
<comment type="caution">
    <text evidence="2">The sequence shown here is derived from an EMBL/GenBank/DDBJ whole genome shotgun (WGS) entry which is preliminary data.</text>
</comment>
<feature type="domain" description="Helicase ATP-binding" evidence="1">
    <location>
        <begin position="51"/>
        <end position="225"/>
    </location>
</feature>
<dbReference type="VEuPathDB" id="AmoebaDB:KM1_075370"/>
<organism evidence="2 3">
    <name type="scientific">Entamoeba histolytica</name>
    <dbReference type="NCBI Taxonomy" id="5759"/>
    <lineage>
        <taxon>Eukaryota</taxon>
        <taxon>Amoebozoa</taxon>
        <taxon>Evosea</taxon>
        <taxon>Archamoebae</taxon>
        <taxon>Mastigamoebida</taxon>
        <taxon>Entamoebidae</taxon>
        <taxon>Entamoeba</taxon>
    </lineage>
</organism>
<evidence type="ECO:0000313" key="2">
    <source>
        <dbReference type="EMBL" id="GAT97402.1"/>
    </source>
</evidence>
<reference evidence="2 3" key="1">
    <citation type="submission" date="2016-05" db="EMBL/GenBank/DDBJ databases">
        <title>First whole genome sequencing of Entamoeba histolytica HM1:IMSS-clone-6.</title>
        <authorList>
            <person name="Mukherjee Avik.K."/>
            <person name="Izumyama S."/>
            <person name="Nakada-Tsukui K."/>
            <person name="Nozaki T."/>
        </authorList>
    </citation>
    <scope>NUCLEOTIDE SEQUENCE [LARGE SCALE GENOMIC DNA]</scope>
    <source>
        <strain evidence="2 3">HM1:IMSS clone 6</strain>
    </source>
</reference>
<dbReference type="OMA" id="DSKHICE"/>
<name>A0A5K1VE89_ENTHI</name>
<dbReference type="AlphaFoldDB" id="A0A5K1VE89"/>
<dbReference type="InterPro" id="IPR055180">
    <property type="entry name" value="HsdR_RecA-like_helicase_dom_2"/>
</dbReference>
<dbReference type="VEuPathDB" id="AmoebaDB:EHI5A_041360"/>
<dbReference type="PANTHER" id="PTHR42927">
    <property type="entry name" value="HELICASE SUPERFAMILY 1 AND 2 DOMAIN-CONTAINING PROTEIN"/>
    <property type="match status" value="1"/>
</dbReference>
<dbReference type="VEuPathDB" id="AmoebaDB:EHI_046680"/>
<dbReference type="Pfam" id="PF18766">
    <property type="entry name" value="SWI2_SNF2"/>
    <property type="match status" value="1"/>
</dbReference>
<dbReference type="Pfam" id="PF22679">
    <property type="entry name" value="T1R_D3-like"/>
    <property type="match status" value="1"/>
</dbReference>
<dbReference type="Gene3D" id="3.40.50.300">
    <property type="entry name" value="P-loop containing nucleotide triphosphate hydrolases"/>
    <property type="match status" value="2"/>
</dbReference>
<dbReference type="SMART" id="SM00487">
    <property type="entry name" value="DEXDc"/>
    <property type="match status" value="1"/>
</dbReference>
<dbReference type="InterPro" id="IPR040980">
    <property type="entry name" value="SWI2_SNF2"/>
</dbReference>
<dbReference type="EMBL" id="BDEQ01000001">
    <property type="protein sequence ID" value="GAT97402.1"/>
    <property type="molecule type" value="Genomic_DNA"/>
</dbReference>
<sequence>MDRMPLKEIIKPRLRYTTEDVEHDVNQIFSAFGLTPHVHQMECLKKLLEDVQNNHSSNNYLMQHSTGSGKSLTIASLAHFLYNLHTETGPKYDKVIVLNDRVHLDTQLYCTVKAVLGVIDKIEVKRVKNSVKLQEDLEDIKCRIFCTTLQKFSFVETQLPSDLNIAIISDEAHRSHGAAATRKLHTMLSGEQRQNRHITYFSFTATPTSKCLRLFGTHKDGLIRPFHCFSLAEAESQGLVMNVLKNYYVVPKMFNLSGKTKAVDPIADGLQVAKNLSDEIRMTENLMKRRAEFIINHFDELIKRTDSSSFKGIAMLVCRTRKSVIKYTQMLRAVINEKGLDYGVFGAFSETDIDGVMESEEKLNTMYNTYSDSKHITELLKDQQKNIRIIVAADKLQTGFDEPRLMCMYVDKVLSGSHAVQTLGRLDRICKGKKEVYVVDFANQSDSLKKAWGTFYHEALLFESDTDVKRQDVFQTVKMRLKKIDGIKEQNIEIAKEAIKNENIERRIRLLNPVQTDMLLFLKLVDYFQDDNDKELKYSFISKLYTSISSQSDKTISLTQLLKSSISVSVDETLEFNATHIPIVSIPQSAPKGNSLAIYQRRCKEMTSTEVVEMAEKMVDGENINNDPVSQFSNEIYSKNNRDLLRGIVNKYSKTPVKRKPSKKIEINAYCRQNIHHLLGWDKVSGTLRFLLKEVINSKILEQFIHENGIAFLFVCCNNAKPYEGSFGQAALQVILDCLKPVYIPLLSETMFDVNFLINSFCQNTKFLAAPALKILVRLCSLFPLIKKYVLACEFFREKLKEYSGTSSLFLKQAIDSFVRQHISV</sequence>
<dbReference type="SUPFAM" id="SSF52540">
    <property type="entry name" value="P-loop containing nucleoside triphosphate hydrolases"/>
    <property type="match status" value="2"/>
</dbReference>
<evidence type="ECO:0000259" key="1">
    <source>
        <dbReference type="PROSITE" id="PS51192"/>
    </source>
</evidence>
<protein>
    <recommendedName>
        <fullName evidence="1">Helicase ATP-binding domain-containing protein</fullName>
    </recommendedName>
</protein>
<dbReference type="InterPro" id="IPR027417">
    <property type="entry name" value="P-loop_NTPase"/>
</dbReference>
<dbReference type="Proteomes" id="UP000078387">
    <property type="component" value="Unassembled WGS sequence"/>
</dbReference>
<dbReference type="PANTHER" id="PTHR42927:SF1">
    <property type="entry name" value="HELICASE SUPERFAMILY 1 AND 2 DOMAIN-CONTAINING PROTEIN"/>
    <property type="match status" value="1"/>
</dbReference>
<dbReference type="PROSITE" id="PS51192">
    <property type="entry name" value="HELICASE_ATP_BIND_1"/>
    <property type="match status" value="1"/>
</dbReference>
<accession>A0A5K1VE89</accession>
<dbReference type="InterPro" id="IPR014001">
    <property type="entry name" value="Helicase_ATP-bd"/>
</dbReference>
<dbReference type="VEuPathDB" id="AmoebaDB:EHI8A_064410"/>
<gene>
    <name evidence="2" type="ORF">CL6EHI_046680</name>
</gene>